<dbReference type="EMBL" id="JABANM010010108">
    <property type="protein sequence ID" value="KAF4739891.1"/>
    <property type="molecule type" value="Genomic_DNA"/>
</dbReference>
<dbReference type="PANTHER" id="PTHR12764">
    <property type="entry name" value="WD REPEAT DOMAIN-RELATED"/>
    <property type="match status" value="1"/>
</dbReference>
<feature type="non-terminal residue" evidence="4">
    <location>
        <position position="125"/>
    </location>
</feature>
<dbReference type="GO" id="GO:0097730">
    <property type="term" value="C:non-motile cilium"/>
    <property type="evidence" value="ECO:0007669"/>
    <property type="project" value="TreeGrafter"/>
</dbReference>
<keyword evidence="1" id="KW-0853">WD repeat</keyword>
<dbReference type="InterPro" id="IPR039857">
    <property type="entry name" value="Ift122/121"/>
</dbReference>
<evidence type="ECO:0000259" key="3">
    <source>
        <dbReference type="Pfam" id="PF23377"/>
    </source>
</evidence>
<organism evidence="4 5">
    <name type="scientific">Perkinsus olseni</name>
    <name type="common">Perkinsus atlanticus</name>
    <dbReference type="NCBI Taxonomy" id="32597"/>
    <lineage>
        <taxon>Eukaryota</taxon>
        <taxon>Sar</taxon>
        <taxon>Alveolata</taxon>
        <taxon>Perkinsozoa</taxon>
        <taxon>Perkinsea</taxon>
        <taxon>Perkinsida</taxon>
        <taxon>Perkinsidae</taxon>
        <taxon>Perkinsus</taxon>
    </lineage>
</organism>
<dbReference type="GO" id="GO:0035721">
    <property type="term" value="P:intraciliary retrograde transport"/>
    <property type="evidence" value="ECO:0007669"/>
    <property type="project" value="TreeGrafter"/>
</dbReference>
<dbReference type="Pfam" id="PF23377">
    <property type="entry name" value="Beta-prop_IFT122_2nd"/>
    <property type="match status" value="1"/>
</dbReference>
<dbReference type="GO" id="GO:0030991">
    <property type="term" value="C:intraciliary transport particle A"/>
    <property type="evidence" value="ECO:0007669"/>
    <property type="project" value="TreeGrafter"/>
</dbReference>
<name>A0A7J6T4D7_PEROL</name>
<dbReference type="GO" id="GO:0061512">
    <property type="term" value="P:protein localization to cilium"/>
    <property type="evidence" value="ECO:0007669"/>
    <property type="project" value="TreeGrafter"/>
</dbReference>
<reference evidence="4 5" key="1">
    <citation type="submission" date="2020-04" db="EMBL/GenBank/DDBJ databases">
        <title>Perkinsus olseni comparative genomics.</title>
        <authorList>
            <person name="Bogema D.R."/>
        </authorList>
    </citation>
    <scope>NUCLEOTIDE SEQUENCE [LARGE SCALE GENOMIC DNA]</scope>
    <source>
        <strain evidence="4">ATCC PRA-205</strain>
    </source>
</reference>
<proteinExistence type="predicted"/>
<dbReference type="Proteomes" id="UP000574390">
    <property type="component" value="Unassembled WGS sequence"/>
</dbReference>
<evidence type="ECO:0000313" key="5">
    <source>
        <dbReference type="Proteomes" id="UP000574390"/>
    </source>
</evidence>
<comment type="caution">
    <text evidence="4">The sequence shown here is derived from an EMBL/GenBank/DDBJ whole genome shotgun (WGS) entry which is preliminary data.</text>
</comment>
<dbReference type="AlphaFoldDB" id="A0A7J6T4D7"/>
<accession>A0A7J6T4D7</accession>
<keyword evidence="2" id="KW-0677">Repeat</keyword>
<evidence type="ECO:0000256" key="2">
    <source>
        <dbReference type="ARBA" id="ARBA00022737"/>
    </source>
</evidence>
<evidence type="ECO:0000256" key="1">
    <source>
        <dbReference type="ARBA" id="ARBA00022574"/>
    </source>
</evidence>
<gene>
    <name evidence="4" type="ORF">FOZ62_015706</name>
</gene>
<dbReference type="GO" id="GO:1905515">
    <property type="term" value="P:non-motile cilium assembly"/>
    <property type="evidence" value="ECO:0007669"/>
    <property type="project" value="TreeGrafter"/>
</dbReference>
<feature type="non-terminal residue" evidence="4">
    <location>
        <position position="1"/>
    </location>
</feature>
<evidence type="ECO:0000313" key="4">
    <source>
        <dbReference type="EMBL" id="KAF4739891.1"/>
    </source>
</evidence>
<feature type="domain" description="IFT122 second beta-propeller" evidence="3">
    <location>
        <begin position="36"/>
        <end position="125"/>
    </location>
</feature>
<dbReference type="InterPro" id="IPR056152">
    <property type="entry name" value="Beta-prop_IFT122_2nd"/>
</dbReference>
<dbReference type="PANTHER" id="PTHR12764:SF4">
    <property type="entry name" value="INTRAFLAGELLAR TRANSPORT PROTEIN 122 HOMOLOG"/>
    <property type="match status" value="1"/>
</dbReference>
<protein>
    <recommendedName>
        <fullName evidence="3">IFT122 second beta-propeller domain-containing protein</fullName>
    </recommendedName>
</protein>
<sequence length="125" mass="14244">CPVWSLAVRPTEQQGVVIGTENGDVAAHHITFSTVHGLYKDRYAYRDNMTDVVLHHLASDEKVRIRCKNHVKKIAVYRNRLVVQLPQKVLVYEVPGDDPLDMRYQPVDKIRLSLDCSLLVATAQH</sequence>